<reference evidence="10 12" key="2">
    <citation type="submission" date="2016-08" db="EMBL/GenBank/DDBJ databases">
        <authorList>
            <person name="Varghese N."/>
            <person name="Submissions Spin"/>
        </authorList>
    </citation>
    <scope>NUCLEOTIDE SEQUENCE [LARGE SCALE GENOMIC DNA]</scope>
    <source>
        <strain evidence="10 12">HL-109</strain>
    </source>
</reference>
<evidence type="ECO:0000313" key="10">
    <source>
        <dbReference type="EMBL" id="SCC78040.1"/>
    </source>
</evidence>
<dbReference type="InterPro" id="IPR036264">
    <property type="entry name" value="Bact_exopeptidase_dim_dom"/>
</dbReference>
<comment type="cofactor">
    <cofactor evidence="7">
        <name>Zn(2+)</name>
        <dbReference type="ChEBI" id="CHEBI:29105"/>
    </cofactor>
    <text evidence="7">Binds 2 Zn(2+) ions per subunit.</text>
</comment>
<comment type="similarity">
    <text evidence="2">Belongs to the peptidase M20 family.</text>
</comment>
<comment type="cofactor">
    <cofactor evidence="1">
        <name>Mn(2+)</name>
        <dbReference type="ChEBI" id="CHEBI:29035"/>
    </cofactor>
</comment>
<dbReference type="InterPro" id="IPR010158">
    <property type="entry name" value="Amidase_Cbmase"/>
</dbReference>
<dbReference type="PIRSF" id="PIRSF001235">
    <property type="entry name" value="Amidase_carbamoylase"/>
    <property type="match status" value="1"/>
</dbReference>
<dbReference type="GO" id="GO:0016813">
    <property type="term" value="F:hydrolase activity, acting on carbon-nitrogen (but not peptide) bonds, in linear amidines"/>
    <property type="evidence" value="ECO:0007669"/>
    <property type="project" value="InterPro"/>
</dbReference>
<feature type="binding site" evidence="7">
    <location>
        <position position="88"/>
    </location>
    <ligand>
        <name>Zn(2+)</name>
        <dbReference type="ChEBI" id="CHEBI:29105"/>
        <label>2</label>
    </ligand>
</feature>
<gene>
    <name evidence="10" type="ORF">GA0071312_0048</name>
    <name evidence="9" type="ORF">HLUCCO17_07950</name>
</gene>
<dbReference type="SUPFAM" id="SSF53187">
    <property type="entry name" value="Zn-dependent exopeptidases"/>
    <property type="match status" value="1"/>
</dbReference>
<feature type="binding site" evidence="7">
    <location>
        <position position="88"/>
    </location>
    <ligand>
        <name>Zn(2+)</name>
        <dbReference type="ChEBI" id="CHEBI:29105"/>
        <label>1</label>
    </ligand>
</feature>
<feature type="binding site" evidence="7">
    <location>
        <position position="185"/>
    </location>
    <ligand>
        <name>Zn(2+)</name>
        <dbReference type="ChEBI" id="CHEBI:29105"/>
        <label>1</label>
    </ligand>
</feature>
<dbReference type="EMBL" id="FMBM01000001">
    <property type="protein sequence ID" value="SCC78040.1"/>
    <property type="molecule type" value="Genomic_DNA"/>
</dbReference>
<keyword evidence="4 7" id="KW-0479">Metal-binding</keyword>
<keyword evidence="12" id="KW-1185">Reference proteome</keyword>
<evidence type="ECO:0000259" key="8">
    <source>
        <dbReference type="Pfam" id="PF07687"/>
    </source>
</evidence>
<keyword evidence="7" id="KW-0862">Zinc</keyword>
<dbReference type="PANTHER" id="PTHR32494">
    <property type="entry name" value="ALLANTOATE DEIMINASE-RELATED"/>
    <property type="match status" value="1"/>
</dbReference>
<feature type="binding site" evidence="7">
    <location>
        <position position="123"/>
    </location>
    <ligand>
        <name>Zn(2+)</name>
        <dbReference type="ChEBI" id="CHEBI:29105"/>
        <label>2</label>
    </ligand>
</feature>
<keyword evidence="6" id="KW-0464">Manganese</keyword>
<feature type="binding site" evidence="7">
    <location>
        <position position="77"/>
    </location>
    <ligand>
        <name>Zn(2+)</name>
        <dbReference type="ChEBI" id="CHEBI:29105"/>
        <label>1</label>
    </ligand>
</feature>
<name>A0A0P7YAH7_9HYPH</name>
<dbReference type="GO" id="GO:0050538">
    <property type="term" value="F:N-carbamoyl-L-amino-acid hydrolase activity"/>
    <property type="evidence" value="ECO:0007669"/>
    <property type="project" value="UniProtKB-EC"/>
</dbReference>
<dbReference type="InterPro" id="IPR011650">
    <property type="entry name" value="Peptidase_M20_dimer"/>
</dbReference>
<dbReference type="Proteomes" id="UP000050497">
    <property type="component" value="Unassembled WGS sequence"/>
</dbReference>
<feature type="domain" description="Peptidase M20 dimerisation" evidence="8">
    <location>
        <begin position="208"/>
        <end position="308"/>
    </location>
</feature>
<dbReference type="Pfam" id="PF01546">
    <property type="entry name" value="Peptidase_M20"/>
    <property type="match status" value="1"/>
</dbReference>
<dbReference type="Proteomes" id="UP000182800">
    <property type="component" value="Unassembled WGS sequence"/>
</dbReference>
<evidence type="ECO:0000256" key="7">
    <source>
        <dbReference type="PIRSR" id="PIRSR001235-1"/>
    </source>
</evidence>
<dbReference type="Pfam" id="PF07687">
    <property type="entry name" value="M20_dimer"/>
    <property type="match status" value="1"/>
</dbReference>
<dbReference type="EC" id="3.5.1.87" evidence="9"/>
<comment type="subunit">
    <text evidence="3">Homodimer.</text>
</comment>
<organism evidence="9 11">
    <name type="scientific">Saliniramus fredricksonii</name>
    <dbReference type="NCBI Taxonomy" id="1653334"/>
    <lineage>
        <taxon>Bacteria</taxon>
        <taxon>Pseudomonadati</taxon>
        <taxon>Pseudomonadota</taxon>
        <taxon>Alphaproteobacteria</taxon>
        <taxon>Hyphomicrobiales</taxon>
        <taxon>Salinarimonadaceae</taxon>
        <taxon>Saliniramus</taxon>
    </lineage>
</organism>
<dbReference type="AlphaFoldDB" id="A0A0P7YAH7"/>
<feature type="binding site" evidence="7">
    <location>
        <position position="379"/>
    </location>
    <ligand>
        <name>Zn(2+)</name>
        <dbReference type="ChEBI" id="CHEBI:29105"/>
        <label>2</label>
    </ligand>
</feature>
<keyword evidence="5 9" id="KW-0378">Hydrolase</keyword>
<dbReference type="PANTHER" id="PTHR32494:SF19">
    <property type="entry name" value="ALLANTOATE DEIMINASE-RELATED"/>
    <property type="match status" value="1"/>
</dbReference>
<dbReference type="Gene3D" id="3.30.70.360">
    <property type="match status" value="1"/>
</dbReference>
<dbReference type="OrthoDB" id="9808195at2"/>
<evidence type="ECO:0000256" key="3">
    <source>
        <dbReference type="ARBA" id="ARBA00011738"/>
    </source>
</evidence>
<accession>A0A0P7YAH7</accession>
<dbReference type="GO" id="GO:0046872">
    <property type="term" value="F:metal ion binding"/>
    <property type="evidence" value="ECO:0007669"/>
    <property type="project" value="UniProtKB-KW"/>
</dbReference>
<sequence length="407" mass="43823">MVKINPERLMGDLKHLRGIGTYKTGVHRPTFSAQDMEARHWLAGRMREAGLDARIDGIGSVLGRREAPGPKILTGSHLESQNHAGWLDGALGVIYGLEAARAIADDGGFADCGVDVIALCDEEGHFGSFLGSKSFLGILEESEIDAATNRYDGKPLRQALQEVGLAGESRVRYEEGRYKGFFEAHIEQGDTLISSDLKIGNVTAIVAIWQYKLVFTGAQNHAGTTSMKRRRDAGRAAMRALAKIDERFPQLCGERTVWTAGRVTLEPGAPSIIPGRAEVLFQFRDADEAVLDRLDTELRAIVAEIDAEGVCGASLEVLGQSKPARMDAGLQDMIDAAAAIHAPGKSLRMPSGAGHDAQYLARIMPAAMLFVPSIGGISHHWTEDTAEEDIILGAQVYAEAVAQALRA</sequence>
<protein>
    <submittedName>
        <fullName evidence="9">N-carbamoyl-L-amino-acid hydrolase</fullName>
        <ecNumber evidence="9">3.5.1.87</ecNumber>
    </submittedName>
</protein>
<evidence type="ECO:0000256" key="5">
    <source>
        <dbReference type="ARBA" id="ARBA00022801"/>
    </source>
</evidence>
<proteinExistence type="inferred from homology"/>
<dbReference type="SUPFAM" id="SSF55031">
    <property type="entry name" value="Bacterial exopeptidase dimerisation domain"/>
    <property type="match status" value="1"/>
</dbReference>
<evidence type="ECO:0000256" key="4">
    <source>
        <dbReference type="ARBA" id="ARBA00022723"/>
    </source>
</evidence>
<dbReference type="RefSeq" id="WP_074443141.1">
    <property type="nucleotide sequence ID" value="NZ_FMBM01000001.1"/>
</dbReference>
<evidence type="ECO:0000313" key="12">
    <source>
        <dbReference type="Proteomes" id="UP000182800"/>
    </source>
</evidence>
<evidence type="ECO:0000256" key="6">
    <source>
        <dbReference type="ARBA" id="ARBA00023211"/>
    </source>
</evidence>
<dbReference type="Gene3D" id="3.40.630.10">
    <property type="entry name" value="Zn peptidases"/>
    <property type="match status" value="1"/>
</dbReference>
<dbReference type="STRING" id="1653334.GA0071312_0048"/>
<evidence type="ECO:0000256" key="1">
    <source>
        <dbReference type="ARBA" id="ARBA00001936"/>
    </source>
</evidence>
<dbReference type="EMBL" id="LJSX01000010">
    <property type="protein sequence ID" value="KPQ11061.1"/>
    <property type="molecule type" value="Genomic_DNA"/>
</dbReference>
<reference evidence="9 11" key="1">
    <citation type="submission" date="2015-09" db="EMBL/GenBank/DDBJ databases">
        <title>Identification and resolution of microdiversity through metagenomic sequencing of parallel consortia.</title>
        <authorList>
            <person name="Nelson W.C."/>
            <person name="Romine M.F."/>
            <person name="Lindemann S.R."/>
        </authorList>
    </citation>
    <scope>NUCLEOTIDE SEQUENCE [LARGE SCALE GENOMIC DNA]</scope>
    <source>
        <strain evidence="9">HL-109</strain>
    </source>
</reference>
<evidence type="ECO:0000313" key="11">
    <source>
        <dbReference type="Proteomes" id="UP000050497"/>
    </source>
</evidence>
<evidence type="ECO:0000256" key="2">
    <source>
        <dbReference type="ARBA" id="ARBA00006153"/>
    </source>
</evidence>
<dbReference type="InterPro" id="IPR002933">
    <property type="entry name" value="Peptidase_M20"/>
</dbReference>
<dbReference type="CDD" id="cd03884">
    <property type="entry name" value="M20_bAS"/>
    <property type="match status" value="1"/>
</dbReference>
<dbReference type="PATRIC" id="fig|1653334.4.peg.2668"/>
<evidence type="ECO:0000313" key="9">
    <source>
        <dbReference type="EMBL" id="KPQ11061.1"/>
    </source>
</evidence>
<comment type="caution">
    <text evidence="9">The sequence shown here is derived from an EMBL/GenBank/DDBJ whole genome shotgun (WGS) entry which is preliminary data.</text>
</comment>
<dbReference type="NCBIfam" id="TIGR01879">
    <property type="entry name" value="hydantase"/>
    <property type="match status" value="1"/>
</dbReference>